<keyword evidence="6" id="KW-0862">Zinc</keyword>
<dbReference type="STRING" id="645133.E3R086"/>
<keyword evidence="5" id="KW-0378">Hydrolase</keyword>
<dbReference type="Proteomes" id="UP000008782">
    <property type="component" value="Unassembled WGS sequence"/>
</dbReference>
<evidence type="ECO:0000313" key="11">
    <source>
        <dbReference type="Proteomes" id="UP000008782"/>
    </source>
</evidence>
<evidence type="ECO:0000256" key="3">
    <source>
        <dbReference type="ARBA" id="ARBA00022670"/>
    </source>
</evidence>
<dbReference type="OrthoDB" id="4811013at2759"/>
<dbReference type="GO" id="GO:0006508">
    <property type="term" value="P:proteolysis"/>
    <property type="evidence" value="ECO:0007669"/>
    <property type="project" value="UniProtKB-KW"/>
</dbReference>
<dbReference type="GO" id="GO:0046872">
    <property type="term" value="F:metal ion binding"/>
    <property type="evidence" value="ECO:0007669"/>
    <property type="project" value="UniProtKB-KW"/>
</dbReference>
<evidence type="ECO:0000256" key="7">
    <source>
        <dbReference type="ARBA" id="ARBA00023049"/>
    </source>
</evidence>
<dbReference type="SUPFAM" id="SSF55486">
    <property type="entry name" value="Metalloproteases ('zincins'), catalytic domain"/>
    <property type="match status" value="1"/>
</dbReference>
<keyword evidence="8" id="KW-0732">Signal</keyword>
<accession>E3R086</accession>
<dbReference type="EMBL" id="GG697435">
    <property type="protein sequence ID" value="EFQ36524.1"/>
    <property type="molecule type" value="Genomic_DNA"/>
</dbReference>
<evidence type="ECO:0000256" key="5">
    <source>
        <dbReference type="ARBA" id="ARBA00022801"/>
    </source>
</evidence>
<dbReference type="InterPro" id="IPR029463">
    <property type="entry name" value="Lys_MEP"/>
</dbReference>
<comment type="similarity">
    <text evidence="2">Belongs to the peptidase M35 family.</text>
</comment>
<dbReference type="InterPro" id="IPR024079">
    <property type="entry name" value="MetalloPept_cat_dom_sf"/>
</dbReference>
<evidence type="ECO:0000256" key="4">
    <source>
        <dbReference type="ARBA" id="ARBA00022723"/>
    </source>
</evidence>
<evidence type="ECO:0000256" key="2">
    <source>
        <dbReference type="ARBA" id="ARBA00010279"/>
    </source>
</evidence>
<dbReference type="eggNOG" id="ENOG502SVCA">
    <property type="taxonomic scope" value="Eukaryota"/>
</dbReference>
<feature type="domain" description="Lysine-specific metallo-endopeptidase" evidence="9">
    <location>
        <begin position="185"/>
        <end position="269"/>
    </location>
</feature>
<dbReference type="CDD" id="cd11008">
    <property type="entry name" value="M35_deuterolysin_like"/>
    <property type="match status" value="1"/>
</dbReference>
<evidence type="ECO:0000256" key="8">
    <source>
        <dbReference type="SAM" id="SignalP"/>
    </source>
</evidence>
<dbReference type="Gene3D" id="3.40.390.10">
    <property type="entry name" value="Collagenase (Catalytic Domain)"/>
    <property type="match status" value="1"/>
</dbReference>
<dbReference type="PROSITE" id="PS51257">
    <property type="entry name" value="PROKAR_LIPOPROTEIN"/>
    <property type="match status" value="1"/>
</dbReference>
<dbReference type="VEuPathDB" id="FungiDB:GLRG_11683"/>
<dbReference type="HOGENOM" id="CLU_069405_0_0_1"/>
<feature type="chain" id="PRO_5003181119" description="Lysine-specific metallo-endopeptidase domain-containing protein" evidence="8">
    <location>
        <begin position="30"/>
        <end position="284"/>
    </location>
</feature>
<keyword evidence="11" id="KW-1185">Reference proteome</keyword>
<gene>
    <name evidence="10" type="ORF">GLRG_11683</name>
</gene>
<keyword evidence="7" id="KW-0482">Metalloprotease</keyword>
<reference evidence="11" key="1">
    <citation type="journal article" date="2012" name="Nat. Genet.">
        <title>Lifestyle transitions in plant pathogenic Colletotrichum fungi deciphered by genome and transcriptome analyses.</title>
        <authorList>
            <person name="O'Connell R.J."/>
            <person name="Thon M.R."/>
            <person name="Hacquard S."/>
            <person name="Amyotte S.G."/>
            <person name="Kleemann J."/>
            <person name="Torres M.F."/>
            <person name="Damm U."/>
            <person name="Buiate E.A."/>
            <person name="Epstein L."/>
            <person name="Alkan N."/>
            <person name="Altmueller J."/>
            <person name="Alvarado-Balderrama L."/>
            <person name="Bauser C.A."/>
            <person name="Becker C."/>
            <person name="Birren B.W."/>
            <person name="Chen Z."/>
            <person name="Choi J."/>
            <person name="Crouch J.A."/>
            <person name="Duvick J.P."/>
            <person name="Farman M.A."/>
            <person name="Gan P."/>
            <person name="Heiman D."/>
            <person name="Henrissat B."/>
            <person name="Howard R.J."/>
            <person name="Kabbage M."/>
            <person name="Koch C."/>
            <person name="Kracher B."/>
            <person name="Kubo Y."/>
            <person name="Law A.D."/>
            <person name="Lebrun M.-H."/>
            <person name="Lee Y.-H."/>
            <person name="Miyara I."/>
            <person name="Moore N."/>
            <person name="Neumann U."/>
            <person name="Nordstroem K."/>
            <person name="Panaccione D.G."/>
            <person name="Panstruga R."/>
            <person name="Place M."/>
            <person name="Proctor R.H."/>
            <person name="Prusky D."/>
            <person name="Rech G."/>
            <person name="Reinhardt R."/>
            <person name="Rollins J.A."/>
            <person name="Rounsley S."/>
            <person name="Schardl C.L."/>
            <person name="Schwartz D.C."/>
            <person name="Shenoy N."/>
            <person name="Shirasu K."/>
            <person name="Sikhakolli U.R."/>
            <person name="Stueber K."/>
            <person name="Sukno S.A."/>
            <person name="Sweigard J.A."/>
            <person name="Takano Y."/>
            <person name="Takahara H."/>
            <person name="Trail F."/>
            <person name="van der Does H.C."/>
            <person name="Voll L.M."/>
            <person name="Will I."/>
            <person name="Young S."/>
            <person name="Zeng Q."/>
            <person name="Zhang J."/>
            <person name="Zhou S."/>
            <person name="Dickman M.B."/>
            <person name="Schulze-Lefert P."/>
            <person name="Ver Loren van Themaat E."/>
            <person name="Ma L.-J."/>
            <person name="Vaillancourt L.J."/>
        </authorList>
    </citation>
    <scope>NUCLEOTIDE SEQUENCE [LARGE SCALE GENOMIC DNA]</scope>
    <source>
        <strain evidence="11">M1.001 / M2 / FGSC 10212</strain>
    </source>
</reference>
<sequence>MEYRNRIPVFLAMFSVLSCTAFIPCLVAAQNSAPRLTQRAPFDNMYYVAKGEWVCSKKQLREIGNTVAETVKYARQAIDVLQVPGAEDSEAYQTWFGPSNANTHAKTRIIDHHYRIAFENLGQPSIPVTLNLGGIQQFQVAGHVPPVTAGSMVYACPEKKEMMVCKSATAAVVGPAPNAKSPLGTTMIYFCPEFFSSRRISETEMKKQWGQTSSGQMSRGMILLHELQHMATATTNSEHCSDYAYEPELCKSLGDGRKIRNAQNYALFALDVSVNPNKGKPGSK</sequence>
<keyword evidence="4" id="KW-0479">Metal-binding</keyword>
<dbReference type="AlphaFoldDB" id="E3R086"/>
<dbReference type="RefSeq" id="XP_008100544.1">
    <property type="nucleotide sequence ID" value="XM_008102353.1"/>
</dbReference>
<proteinExistence type="inferred from homology"/>
<evidence type="ECO:0000313" key="10">
    <source>
        <dbReference type="EMBL" id="EFQ36524.1"/>
    </source>
</evidence>
<evidence type="ECO:0000256" key="6">
    <source>
        <dbReference type="ARBA" id="ARBA00022833"/>
    </source>
</evidence>
<dbReference type="GO" id="GO:0004222">
    <property type="term" value="F:metalloendopeptidase activity"/>
    <property type="evidence" value="ECO:0007669"/>
    <property type="project" value="InterPro"/>
</dbReference>
<protein>
    <recommendedName>
        <fullName evidence="9">Lysine-specific metallo-endopeptidase domain-containing protein</fullName>
    </recommendedName>
</protein>
<evidence type="ECO:0000259" key="9">
    <source>
        <dbReference type="Pfam" id="PF14521"/>
    </source>
</evidence>
<dbReference type="PANTHER" id="PTHR37016:SF3">
    <property type="entry name" value="NEUTRAL PROTEASE 2-RELATED"/>
    <property type="match status" value="1"/>
</dbReference>
<comment type="cofactor">
    <cofactor evidence="1">
        <name>Zn(2+)</name>
        <dbReference type="ChEBI" id="CHEBI:29105"/>
    </cofactor>
</comment>
<dbReference type="InterPro" id="IPR050414">
    <property type="entry name" value="Fungal_M35_metalloproteases"/>
</dbReference>
<dbReference type="GeneID" id="24417047"/>
<keyword evidence="3" id="KW-0645">Protease</keyword>
<feature type="signal peptide" evidence="8">
    <location>
        <begin position="1"/>
        <end position="29"/>
    </location>
</feature>
<evidence type="ECO:0000256" key="1">
    <source>
        <dbReference type="ARBA" id="ARBA00001947"/>
    </source>
</evidence>
<organism evidence="11">
    <name type="scientific">Colletotrichum graminicola (strain M1.001 / M2 / FGSC 10212)</name>
    <name type="common">Maize anthracnose fungus</name>
    <name type="synonym">Glomerella graminicola</name>
    <dbReference type="NCBI Taxonomy" id="645133"/>
    <lineage>
        <taxon>Eukaryota</taxon>
        <taxon>Fungi</taxon>
        <taxon>Dikarya</taxon>
        <taxon>Ascomycota</taxon>
        <taxon>Pezizomycotina</taxon>
        <taxon>Sordariomycetes</taxon>
        <taxon>Hypocreomycetidae</taxon>
        <taxon>Glomerellales</taxon>
        <taxon>Glomerellaceae</taxon>
        <taxon>Colletotrichum</taxon>
        <taxon>Colletotrichum graminicola species complex</taxon>
    </lineage>
</organism>
<dbReference type="Pfam" id="PF14521">
    <property type="entry name" value="Aspzincin_M35"/>
    <property type="match status" value="1"/>
</dbReference>
<dbReference type="PANTHER" id="PTHR37016">
    <property type="match status" value="1"/>
</dbReference>
<name>E3R086_COLGM</name>